<dbReference type="Proteomes" id="UP000225706">
    <property type="component" value="Unassembled WGS sequence"/>
</dbReference>
<feature type="domain" description="Integrase catalytic" evidence="2">
    <location>
        <begin position="110"/>
        <end position="179"/>
    </location>
</feature>
<dbReference type="PANTHER" id="PTHR47331:SF1">
    <property type="entry name" value="GAG-LIKE PROTEIN"/>
    <property type="match status" value="1"/>
</dbReference>
<dbReference type="STRING" id="50429.A0A2B4SXG9"/>
<evidence type="ECO:0000259" key="2">
    <source>
        <dbReference type="PROSITE" id="PS50994"/>
    </source>
</evidence>
<evidence type="ECO:0000313" key="3">
    <source>
        <dbReference type="EMBL" id="PFX33117.1"/>
    </source>
</evidence>
<evidence type="ECO:0000256" key="1">
    <source>
        <dbReference type="SAM" id="MobiDB-lite"/>
    </source>
</evidence>
<dbReference type="SUPFAM" id="SSF53098">
    <property type="entry name" value="Ribonuclease H-like"/>
    <property type="match status" value="1"/>
</dbReference>
<dbReference type="PROSITE" id="PS50994">
    <property type="entry name" value="INTEGRASE"/>
    <property type="match status" value="1"/>
</dbReference>
<dbReference type="Gene3D" id="3.30.420.10">
    <property type="entry name" value="Ribonuclease H-like superfamily/Ribonuclease H"/>
    <property type="match status" value="1"/>
</dbReference>
<name>A0A2B4SXG9_STYPI</name>
<evidence type="ECO:0000313" key="4">
    <source>
        <dbReference type="Proteomes" id="UP000225706"/>
    </source>
</evidence>
<dbReference type="AlphaFoldDB" id="A0A2B4SXG9"/>
<accession>A0A2B4SXG9</accession>
<dbReference type="InterPro" id="IPR001584">
    <property type="entry name" value="Integrase_cat-core"/>
</dbReference>
<keyword evidence="4" id="KW-1185">Reference proteome</keyword>
<dbReference type="GO" id="GO:0003676">
    <property type="term" value="F:nucleic acid binding"/>
    <property type="evidence" value="ECO:0007669"/>
    <property type="project" value="InterPro"/>
</dbReference>
<reference evidence="4" key="1">
    <citation type="journal article" date="2017" name="bioRxiv">
        <title>Comparative analysis of the genomes of Stylophora pistillata and Acropora digitifera provides evidence for extensive differences between species of corals.</title>
        <authorList>
            <person name="Voolstra C.R."/>
            <person name="Li Y."/>
            <person name="Liew Y.J."/>
            <person name="Baumgarten S."/>
            <person name="Zoccola D."/>
            <person name="Flot J.-F."/>
            <person name="Tambutte S."/>
            <person name="Allemand D."/>
            <person name="Aranda M."/>
        </authorList>
    </citation>
    <scope>NUCLEOTIDE SEQUENCE [LARGE SCALE GENOMIC DNA]</scope>
</reference>
<proteinExistence type="predicted"/>
<dbReference type="EMBL" id="LSMT01000015">
    <property type="protein sequence ID" value="PFX33117.1"/>
    <property type="molecule type" value="Genomic_DNA"/>
</dbReference>
<dbReference type="PANTHER" id="PTHR47331">
    <property type="entry name" value="PHD-TYPE DOMAIN-CONTAINING PROTEIN"/>
    <property type="match status" value="1"/>
</dbReference>
<dbReference type="InterPro" id="IPR036397">
    <property type="entry name" value="RNaseH_sf"/>
</dbReference>
<gene>
    <name evidence="3" type="ORF">AWC38_SpisGene1977</name>
</gene>
<sequence length="179" mass="20385">MSAENIGVYFSLDCIGIVPEYLPFLTDALLDNFLKNDNTSVELIRRGLEVDVCRLWEAGNDNKWKELKMGTLKELNKCMWYIVERKEKSKSEKDGDEKEKDEEDKMVTRRGKPEVMISDNGTNFMSAERELPVLVSTLDQTRIKEQAANEGIQWRFNPPGGSHPGGVFEALIKSVKKAL</sequence>
<protein>
    <recommendedName>
        <fullName evidence="2">Integrase catalytic domain-containing protein</fullName>
    </recommendedName>
</protein>
<dbReference type="GO" id="GO:0015074">
    <property type="term" value="P:DNA integration"/>
    <property type="evidence" value="ECO:0007669"/>
    <property type="project" value="InterPro"/>
</dbReference>
<comment type="caution">
    <text evidence="3">The sequence shown here is derived from an EMBL/GenBank/DDBJ whole genome shotgun (WGS) entry which is preliminary data.</text>
</comment>
<organism evidence="3 4">
    <name type="scientific">Stylophora pistillata</name>
    <name type="common">Smooth cauliflower coral</name>
    <dbReference type="NCBI Taxonomy" id="50429"/>
    <lineage>
        <taxon>Eukaryota</taxon>
        <taxon>Metazoa</taxon>
        <taxon>Cnidaria</taxon>
        <taxon>Anthozoa</taxon>
        <taxon>Hexacorallia</taxon>
        <taxon>Scleractinia</taxon>
        <taxon>Astrocoeniina</taxon>
        <taxon>Pocilloporidae</taxon>
        <taxon>Stylophora</taxon>
    </lineage>
</organism>
<feature type="region of interest" description="Disordered" evidence="1">
    <location>
        <begin position="87"/>
        <end position="108"/>
    </location>
</feature>
<dbReference type="InterPro" id="IPR012337">
    <property type="entry name" value="RNaseH-like_sf"/>
</dbReference>